<feature type="transmembrane region" description="Helical" evidence="8">
    <location>
        <begin position="50"/>
        <end position="73"/>
    </location>
</feature>
<feature type="transmembrane region" description="Helical" evidence="8">
    <location>
        <begin position="282"/>
        <end position="301"/>
    </location>
</feature>
<reference evidence="10" key="1">
    <citation type="submission" date="2020-05" db="EMBL/GenBank/DDBJ databases">
        <authorList>
            <person name="Chiriac C."/>
            <person name="Salcher M."/>
            <person name="Ghai R."/>
            <person name="Kavagutti S V."/>
        </authorList>
    </citation>
    <scope>NUCLEOTIDE SEQUENCE</scope>
</reference>
<dbReference type="GO" id="GO:0009103">
    <property type="term" value="P:lipopolysaccharide biosynthetic process"/>
    <property type="evidence" value="ECO:0007669"/>
    <property type="project" value="TreeGrafter"/>
</dbReference>
<feature type="transmembrane region" description="Helical" evidence="8">
    <location>
        <begin position="341"/>
        <end position="361"/>
    </location>
</feature>
<comment type="subcellular location">
    <subcellularLocation>
        <location evidence="1">Cell membrane</location>
        <topology evidence="1">Multi-pass membrane protein</topology>
    </subcellularLocation>
</comment>
<feature type="transmembrane region" description="Helical" evidence="8">
    <location>
        <begin position="222"/>
        <end position="240"/>
    </location>
</feature>
<dbReference type="GO" id="GO:0016747">
    <property type="term" value="F:acyltransferase activity, transferring groups other than amino-acyl groups"/>
    <property type="evidence" value="ECO:0007669"/>
    <property type="project" value="InterPro"/>
</dbReference>
<protein>
    <submittedName>
        <fullName evidence="10">Unannotated protein</fullName>
    </submittedName>
</protein>
<accession>A0A6J6AZB8</accession>
<dbReference type="EMBL" id="CAEZSF010000021">
    <property type="protein sequence ID" value="CAB4531389.1"/>
    <property type="molecule type" value="Genomic_DNA"/>
</dbReference>
<evidence type="ECO:0000256" key="3">
    <source>
        <dbReference type="ARBA" id="ARBA00022679"/>
    </source>
</evidence>
<evidence type="ECO:0000256" key="8">
    <source>
        <dbReference type="SAM" id="Phobius"/>
    </source>
</evidence>
<organism evidence="10">
    <name type="scientific">freshwater metagenome</name>
    <dbReference type="NCBI Taxonomy" id="449393"/>
    <lineage>
        <taxon>unclassified sequences</taxon>
        <taxon>metagenomes</taxon>
        <taxon>ecological metagenomes</taxon>
    </lineage>
</organism>
<dbReference type="PANTHER" id="PTHR23028">
    <property type="entry name" value="ACETYLTRANSFERASE"/>
    <property type="match status" value="1"/>
</dbReference>
<dbReference type="AlphaFoldDB" id="A0A6J6AZB8"/>
<feature type="domain" description="Acyltransferase 3" evidence="9">
    <location>
        <begin position="26"/>
        <end position="359"/>
    </location>
</feature>
<dbReference type="PANTHER" id="PTHR23028:SF53">
    <property type="entry name" value="ACYL_TRANSF_3 DOMAIN-CONTAINING PROTEIN"/>
    <property type="match status" value="1"/>
</dbReference>
<keyword evidence="4 8" id="KW-0812">Transmembrane</keyword>
<dbReference type="Pfam" id="PF01757">
    <property type="entry name" value="Acyl_transf_3"/>
    <property type="match status" value="1"/>
</dbReference>
<evidence type="ECO:0000256" key="7">
    <source>
        <dbReference type="ARBA" id="ARBA00023315"/>
    </source>
</evidence>
<dbReference type="InterPro" id="IPR036514">
    <property type="entry name" value="SGNH_hydro_sf"/>
</dbReference>
<sequence>MHSTSSDTRDFILMAGPDGPRLPAVPALDGLRGLAVAAVVLYHAEFTVMIGGYLGVSTFFTLSGFLITTLLINESARNGTVALREFWGRRFRRLMPASLATLALVSTLFAWLVATADQRATMPGDVLSSLFNVANWHFIREGASYGDLFVAPSPVLHFWSLAIEEQFYLIFPLVLVGLWKLTKARSRVLGLALGALAVCSISLPWIFTMSKDRIYFGTDTRAAELLLGAVLAVLLSRKPVRRKLALVPKWRVGLALLGAACLAVQVYWWWTLPQATDWLYKGGFALYATMSCVVIASLALPRSPLRAAFSVGWLRWLGLRSYGIYLAHWPIFLVVRQELPSWGRLAQAVLAISCSLAVAEISYRFLEQPVRLRRWPSRERSLAVAGSAMVVVALCALIPWPIDESARSTDFESALDDFNSRSAATASRPTTTQPPAAVPQPPAIANVDTFGDSTALLMAMGMGTAAAESGKQTGLVDDIGGDVELGCGVSRFDMLRVEFDSVVTDQCRSWPERWSQAVAANHPDIAQLITGAWEVPDVRLPGSTTWSSLGDPAVDEFVRSELTTAVDLLAADGAMVLLVLWPEYGQWAQEGKTEALQRQADPARMRRLHELMREVAASRPATVRILDLPAFLGPERLADQTLRTDGLHIKAEQTAELYANGLSDEIYSIYSDWWRQNKAVPASGG</sequence>
<dbReference type="GO" id="GO:0005886">
    <property type="term" value="C:plasma membrane"/>
    <property type="evidence" value="ECO:0007669"/>
    <property type="project" value="UniProtKB-SubCell"/>
</dbReference>
<keyword evidence="3" id="KW-0808">Transferase</keyword>
<proteinExistence type="predicted"/>
<dbReference type="SUPFAM" id="SSF52266">
    <property type="entry name" value="SGNH hydrolase"/>
    <property type="match status" value="1"/>
</dbReference>
<feature type="transmembrane region" description="Helical" evidence="8">
    <location>
        <begin position="313"/>
        <end position="335"/>
    </location>
</feature>
<evidence type="ECO:0000256" key="6">
    <source>
        <dbReference type="ARBA" id="ARBA00023136"/>
    </source>
</evidence>
<dbReference type="InterPro" id="IPR050879">
    <property type="entry name" value="Acyltransferase_3"/>
</dbReference>
<feature type="transmembrane region" description="Helical" evidence="8">
    <location>
        <begin position="382"/>
        <end position="402"/>
    </location>
</feature>
<evidence type="ECO:0000256" key="4">
    <source>
        <dbReference type="ARBA" id="ARBA00022692"/>
    </source>
</evidence>
<evidence type="ECO:0000313" key="10">
    <source>
        <dbReference type="EMBL" id="CAB4531389.1"/>
    </source>
</evidence>
<keyword evidence="5 8" id="KW-1133">Transmembrane helix</keyword>
<evidence type="ECO:0000259" key="9">
    <source>
        <dbReference type="Pfam" id="PF01757"/>
    </source>
</evidence>
<feature type="transmembrane region" description="Helical" evidence="8">
    <location>
        <begin position="156"/>
        <end position="176"/>
    </location>
</feature>
<feature type="transmembrane region" description="Helical" evidence="8">
    <location>
        <begin position="252"/>
        <end position="270"/>
    </location>
</feature>
<keyword evidence="6 8" id="KW-0472">Membrane</keyword>
<feature type="transmembrane region" description="Helical" evidence="8">
    <location>
        <begin position="188"/>
        <end position="207"/>
    </location>
</feature>
<gene>
    <name evidence="10" type="ORF">UFOPK1358_00382</name>
</gene>
<keyword evidence="7" id="KW-0012">Acyltransferase</keyword>
<dbReference type="InterPro" id="IPR002656">
    <property type="entry name" value="Acyl_transf_3_dom"/>
</dbReference>
<feature type="transmembrane region" description="Helical" evidence="8">
    <location>
        <begin position="94"/>
        <end position="114"/>
    </location>
</feature>
<name>A0A6J6AZB8_9ZZZZ</name>
<evidence type="ECO:0000256" key="2">
    <source>
        <dbReference type="ARBA" id="ARBA00022475"/>
    </source>
</evidence>
<evidence type="ECO:0000256" key="5">
    <source>
        <dbReference type="ARBA" id="ARBA00022989"/>
    </source>
</evidence>
<dbReference type="Gene3D" id="3.40.50.1110">
    <property type="entry name" value="SGNH hydrolase"/>
    <property type="match status" value="1"/>
</dbReference>
<evidence type="ECO:0000256" key="1">
    <source>
        <dbReference type="ARBA" id="ARBA00004651"/>
    </source>
</evidence>
<keyword evidence="2" id="KW-1003">Cell membrane</keyword>